<comment type="caution">
    <text evidence="4">The sequence shown here is derived from an EMBL/GenBank/DDBJ whole genome shotgun (WGS) entry which is preliminary data.</text>
</comment>
<keyword evidence="5" id="KW-1185">Reference proteome</keyword>
<dbReference type="Proteomes" id="UP000239494">
    <property type="component" value="Unassembled WGS sequence"/>
</dbReference>
<organism evidence="4 5">
    <name type="scientific">Umezawaea tangerina</name>
    <dbReference type="NCBI Taxonomy" id="84725"/>
    <lineage>
        <taxon>Bacteria</taxon>
        <taxon>Bacillati</taxon>
        <taxon>Actinomycetota</taxon>
        <taxon>Actinomycetes</taxon>
        <taxon>Pseudonocardiales</taxon>
        <taxon>Pseudonocardiaceae</taxon>
        <taxon>Umezawaea</taxon>
    </lineage>
</organism>
<protein>
    <submittedName>
        <fullName evidence="4">Glycosyltransferase involved in cell wall biosynthesis</fullName>
    </submittedName>
</protein>
<dbReference type="RefSeq" id="WP_170156169.1">
    <property type="nucleotide sequence ID" value="NZ_PVTF01000013.1"/>
</dbReference>
<keyword evidence="1" id="KW-0328">Glycosyltransferase</keyword>
<accession>A0A2T0SQM6</accession>
<dbReference type="Pfam" id="PF13692">
    <property type="entry name" value="Glyco_trans_1_4"/>
    <property type="match status" value="1"/>
</dbReference>
<feature type="domain" description="Glycosyltransferase subfamily 4-like N-terminal" evidence="3">
    <location>
        <begin position="17"/>
        <end position="177"/>
    </location>
</feature>
<dbReference type="InterPro" id="IPR028098">
    <property type="entry name" value="Glyco_trans_4-like_N"/>
</dbReference>
<evidence type="ECO:0000313" key="4">
    <source>
        <dbReference type="EMBL" id="PRY35715.1"/>
    </source>
</evidence>
<dbReference type="Gene3D" id="3.40.50.11090">
    <property type="match status" value="1"/>
</dbReference>
<evidence type="ECO:0000256" key="1">
    <source>
        <dbReference type="ARBA" id="ARBA00022676"/>
    </source>
</evidence>
<sequence>MRVTFVLPVFSRLPSGGFRVVYEYANRLTRRGHQVTVVHEQWYEGPHRPVKHLYEIARDRWHTRRPDGLSRWLRWMAVDAGVRMTMVRRFDAALLPDADVVVATYWTTARLLSGISARQGSPVHLVQGYEVWGVDDPSQVDDVLRSELPKVVVSDYLAGLLHDLGVPRERVSVVHNGLDHAAYRPPEPDGPRGPSVSLLVGSGPQKGSATAVAALERVREQHPDLVVNAFGPEKRPALLPRWIRYARARNGREQAGPAYRASAIHLCASVQEGWGFPVAEAMACGTAVVSTRNGGVEDFCVDGRDSLLVDVGDATNMAAAVLRLLDDPDLRGRLVEEGLRTAATMDWDTATDSFLHALESAAADR</sequence>
<gene>
    <name evidence="4" type="ORF">CLV43_113142</name>
</gene>
<keyword evidence="2 4" id="KW-0808">Transferase</keyword>
<dbReference type="Pfam" id="PF13579">
    <property type="entry name" value="Glyco_trans_4_4"/>
    <property type="match status" value="1"/>
</dbReference>
<name>A0A2T0SQM6_9PSEU</name>
<dbReference type="SUPFAM" id="SSF53756">
    <property type="entry name" value="UDP-Glycosyltransferase/glycogen phosphorylase"/>
    <property type="match status" value="1"/>
</dbReference>
<dbReference type="Gene3D" id="3.40.50.2000">
    <property type="entry name" value="Glycogen Phosphorylase B"/>
    <property type="match status" value="1"/>
</dbReference>
<dbReference type="PANTHER" id="PTHR12526:SF510">
    <property type="entry name" value="D-INOSITOL 3-PHOSPHATE GLYCOSYLTRANSFERASE"/>
    <property type="match status" value="1"/>
</dbReference>
<reference evidence="4 5" key="1">
    <citation type="submission" date="2018-03" db="EMBL/GenBank/DDBJ databases">
        <title>Genomic Encyclopedia of Archaeal and Bacterial Type Strains, Phase II (KMG-II): from individual species to whole genera.</title>
        <authorList>
            <person name="Goeker M."/>
        </authorList>
    </citation>
    <scope>NUCLEOTIDE SEQUENCE [LARGE SCALE GENOMIC DNA]</scope>
    <source>
        <strain evidence="4 5">DSM 44720</strain>
    </source>
</reference>
<evidence type="ECO:0000313" key="5">
    <source>
        <dbReference type="Proteomes" id="UP000239494"/>
    </source>
</evidence>
<dbReference type="EMBL" id="PVTF01000013">
    <property type="protein sequence ID" value="PRY35715.1"/>
    <property type="molecule type" value="Genomic_DNA"/>
</dbReference>
<dbReference type="AlphaFoldDB" id="A0A2T0SQM6"/>
<evidence type="ECO:0000256" key="2">
    <source>
        <dbReference type="ARBA" id="ARBA00022679"/>
    </source>
</evidence>
<evidence type="ECO:0000259" key="3">
    <source>
        <dbReference type="Pfam" id="PF13579"/>
    </source>
</evidence>
<dbReference type="PANTHER" id="PTHR12526">
    <property type="entry name" value="GLYCOSYLTRANSFERASE"/>
    <property type="match status" value="1"/>
</dbReference>
<dbReference type="GO" id="GO:0016757">
    <property type="term" value="F:glycosyltransferase activity"/>
    <property type="evidence" value="ECO:0007669"/>
    <property type="project" value="UniProtKB-KW"/>
</dbReference>
<dbReference type="CDD" id="cd03801">
    <property type="entry name" value="GT4_PimA-like"/>
    <property type="match status" value="1"/>
</dbReference>
<proteinExistence type="predicted"/>